<reference evidence="2 3" key="1">
    <citation type="submission" date="2012-10" db="EMBL/GenBank/DDBJ databases">
        <title>Genome sequencing and analysis of entomopathogenic fungi Beauveria bassiana D1-5.</title>
        <authorList>
            <person name="Li Q."/>
            <person name="Wang L."/>
            <person name="Zhang Z."/>
            <person name="Wang Q."/>
            <person name="Ren J."/>
            <person name="Wang M."/>
            <person name="Xu W."/>
            <person name="Wang J."/>
            <person name="Lu Y."/>
            <person name="Du Q."/>
            <person name="Sun Z."/>
        </authorList>
    </citation>
    <scope>NUCLEOTIDE SEQUENCE [LARGE SCALE GENOMIC DNA]</scope>
    <source>
        <strain evidence="2 3">D1-5</strain>
    </source>
</reference>
<dbReference type="HOGENOM" id="CLU_1277426_0_0_1"/>
<gene>
    <name evidence="2" type="ORF">BBAD15_g12121</name>
</gene>
<dbReference type="EMBL" id="ANFO01001429">
    <property type="protein sequence ID" value="KGQ02664.1"/>
    <property type="molecule type" value="Genomic_DNA"/>
</dbReference>
<evidence type="ECO:0000313" key="2">
    <source>
        <dbReference type="EMBL" id="KGQ02664.1"/>
    </source>
</evidence>
<feature type="compositionally biased region" description="Polar residues" evidence="1">
    <location>
        <begin position="7"/>
        <end position="18"/>
    </location>
</feature>
<accession>A0A0A2VPE9</accession>
<evidence type="ECO:0000313" key="3">
    <source>
        <dbReference type="Proteomes" id="UP000030106"/>
    </source>
</evidence>
<feature type="region of interest" description="Disordered" evidence="1">
    <location>
        <begin position="1"/>
        <end position="26"/>
    </location>
</feature>
<sequence>MAAQDRLTATEQPKTSSGLFRKEPPPIFNATTFSTPLFGAQPNSAPVTAQPSAPVQLFGGRKEQPLKAICDKNLSSDAALSFGALTKSTQLFGERPGNNNDIGGILYWLKTVSAAMTALPEDGIDNAQQMSTAVNALESVIAGQELIPAKFGYLQLAKFLDALESRIQLQKDKGEECKGKSAATIAFDRYLALQGLQGKKHGKDALSYKRK</sequence>
<name>A0A0A2VPE9_BEABA</name>
<proteinExistence type="predicted"/>
<dbReference type="AlphaFoldDB" id="A0A0A2VPE9"/>
<evidence type="ECO:0000256" key="1">
    <source>
        <dbReference type="SAM" id="MobiDB-lite"/>
    </source>
</evidence>
<protein>
    <submittedName>
        <fullName evidence="2">Uncharacterized protein</fullName>
    </submittedName>
</protein>
<organism evidence="2 3">
    <name type="scientific">Beauveria bassiana D1-5</name>
    <dbReference type="NCBI Taxonomy" id="1245745"/>
    <lineage>
        <taxon>Eukaryota</taxon>
        <taxon>Fungi</taxon>
        <taxon>Dikarya</taxon>
        <taxon>Ascomycota</taxon>
        <taxon>Pezizomycotina</taxon>
        <taxon>Sordariomycetes</taxon>
        <taxon>Hypocreomycetidae</taxon>
        <taxon>Hypocreales</taxon>
        <taxon>Cordycipitaceae</taxon>
        <taxon>Beauveria</taxon>
    </lineage>
</organism>
<dbReference type="Proteomes" id="UP000030106">
    <property type="component" value="Unassembled WGS sequence"/>
</dbReference>
<comment type="caution">
    <text evidence="2">The sequence shown here is derived from an EMBL/GenBank/DDBJ whole genome shotgun (WGS) entry which is preliminary data.</text>
</comment>